<dbReference type="CDD" id="cd06433">
    <property type="entry name" value="GT_2_WfgS_like"/>
    <property type="match status" value="1"/>
</dbReference>
<evidence type="ECO:0000313" key="3">
    <source>
        <dbReference type="Proteomes" id="UP001336835"/>
    </source>
</evidence>
<dbReference type="EC" id="2.4.-.-" evidence="2"/>
<keyword evidence="2" id="KW-0808">Transferase</keyword>
<evidence type="ECO:0000313" key="2">
    <source>
        <dbReference type="EMBL" id="MEE1946849.1"/>
    </source>
</evidence>
<comment type="caution">
    <text evidence="2">The sequence shown here is derived from an EMBL/GenBank/DDBJ whole genome shotgun (WGS) entry which is preliminary data.</text>
</comment>
<dbReference type="GO" id="GO:0016757">
    <property type="term" value="F:glycosyltransferase activity"/>
    <property type="evidence" value="ECO:0007669"/>
    <property type="project" value="UniProtKB-KW"/>
</dbReference>
<sequence length="259" mass="30239">MNKEVKISVITVTYNSEAFLEETILSVINQKYKNIEYIIIDGGSKDNTLNIIKKYEHKLTYWSSEPDESMYDAINKGLRFVSGDLCICLNSDDVLFNDNVFSIVVEKYLQTAGKYGAYFGDVVIKRGDKHRKIRLFDIDFDILLSSKHCTFLPQPATFIIREAIAKVGLFDKQYRFASDYDYLLRLLLQYKVMHIKSCFTVFRAHEESITSTQSNKMNAERLHIIENNRKNISNSLYFKVLGGLYWIKYIFCNKPNRYV</sequence>
<dbReference type="Pfam" id="PF00535">
    <property type="entry name" value="Glycos_transf_2"/>
    <property type="match status" value="1"/>
</dbReference>
<dbReference type="PANTHER" id="PTHR22916">
    <property type="entry name" value="GLYCOSYLTRANSFERASE"/>
    <property type="match status" value="1"/>
</dbReference>
<proteinExistence type="predicted"/>
<name>A0ABU7IBX2_9SPHI</name>
<dbReference type="InterPro" id="IPR029044">
    <property type="entry name" value="Nucleotide-diphossugar_trans"/>
</dbReference>
<dbReference type="PANTHER" id="PTHR22916:SF3">
    <property type="entry name" value="UDP-GLCNAC:BETAGAL BETA-1,3-N-ACETYLGLUCOSAMINYLTRANSFERASE-LIKE PROTEIN 1"/>
    <property type="match status" value="1"/>
</dbReference>
<dbReference type="InterPro" id="IPR001173">
    <property type="entry name" value="Glyco_trans_2-like"/>
</dbReference>
<reference evidence="2 3" key="1">
    <citation type="submission" date="2024-01" db="EMBL/GenBank/DDBJ databases">
        <title>Pedobacter sp. nov., isolated from fresh soil.</title>
        <authorList>
            <person name="Le N.T.T."/>
        </authorList>
    </citation>
    <scope>NUCLEOTIDE SEQUENCE [LARGE SCALE GENOMIC DNA]</scope>
    <source>
        <strain evidence="2 3">KR3-3</strain>
    </source>
</reference>
<keyword evidence="2" id="KW-0328">Glycosyltransferase</keyword>
<gene>
    <name evidence="2" type="ORF">VRU48_17115</name>
</gene>
<dbReference type="Proteomes" id="UP001336835">
    <property type="component" value="Unassembled WGS sequence"/>
</dbReference>
<dbReference type="Gene3D" id="3.90.550.10">
    <property type="entry name" value="Spore Coat Polysaccharide Biosynthesis Protein SpsA, Chain A"/>
    <property type="match status" value="1"/>
</dbReference>
<keyword evidence="3" id="KW-1185">Reference proteome</keyword>
<evidence type="ECO:0000259" key="1">
    <source>
        <dbReference type="Pfam" id="PF00535"/>
    </source>
</evidence>
<organism evidence="2 3">
    <name type="scientific">Pedobacter albus</name>
    <dbReference type="NCBI Taxonomy" id="3113905"/>
    <lineage>
        <taxon>Bacteria</taxon>
        <taxon>Pseudomonadati</taxon>
        <taxon>Bacteroidota</taxon>
        <taxon>Sphingobacteriia</taxon>
        <taxon>Sphingobacteriales</taxon>
        <taxon>Sphingobacteriaceae</taxon>
        <taxon>Pedobacter</taxon>
    </lineage>
</organism>
<feature type="domain" description="Glycosyltransferase 2-like" evidence="1">
    <location>
        <begin position="8"/>
        <end position="129"/>
    </location>
</feature>
<dbReference type="RefSeq" id="WP_330109139.1">
    <property type="nucleotide sequence ID" value="NZ_JAZDQT010000003.1"/>
</dbReference>
<accession>A0ABU7IBX2</accession>
<dbReference type="EMBL" id="JAZDQT010000003">
    <property type="protein sequence ID" value="MEE1946849.1"/>
    <property type="molecule type" value="Genomic_DNA"/>
</dbReference>
<dbReference type="SUPFAM" id="SSF53448">
    <property type="entry name" value="Nucleotide-diphospho-sugar transferases"/>
    <property type="match status" value="1"/>
</dbReference>
<protein>
    <submittedName>
        <fullName evidence="2">Glycosyltransferase family 2 protein</fullName>
        <ecNumber evidence="2">2.4.-.-</ecNumber>
    </submittedName>
</protein>